<comment type="caution">
    <text evidence="3">The sequence shown here is derived from an EMBL/GenBank/DDBJ whole genome shotgun (WGS) entry which is preliminary data.</text>
</comment>
<sequence length="266" mass="29843">MGKFEAITYEVEDQVGWITIDRPERRNALSREVWQEIMQVLIDTENDLSVRVIVLTGNDTKIKGRSAFSAGLDIKQMATAGFGSLAEFLGILLDPNEIMLRYPKPMIAAINGMAYAGGLELTLFCDVAIAADDAVMGFWENRRGLASGLAMILLPELIGLRYTKELLLTGKIIDAQEAYRIGLVNKVVSHDQLHDAVMEMASDMKKVAPLSHKWTKKWFFEGGHLEQRKCIGALWAPFQELFQSEDIIEGFSAFMEGNREPKWKGK</sequence>
<evidence type="ECO:0008006" key="4">
    <source>
        <dbReference type="Google" id="ProtNLM"/>
    </source>
</evidence>
<evidence type="ECO:0000256" key="2">
    <source>
        <dbReference type="ARBA" id="ARBA00023239"/>
    </source>
</evidence>
<evidence type="ECO:0000256" key="1">
    <source>
        <dbReference type="ARBA" id="ARBA00005254"/>
    </source>
</evidence>
<reference evidence="3" key="1">
    <citation type="journal article" date="2015" name="Nature">
        <title>Complex archaea that bridge the gap between prokaryotes and eukaryotes.</title>
        <authorList>
            <person name="Spang A."/>
            <person name="Saw J.H."/>
            <person name="Jorgensen S.L."/>
            <person name="Zaremba-Niedzwiedzka K."/>
            <person name="Martijn J."/>
            <person name="Lind A.E."/>
            <person name="van Eijk R."/>
            <person name="Schleper C."/>
            <person name="Guy L."/>
            <person name="Ettema T.J."/>
        </authorList>
    </citation>
    <scope>NUCLEOTIDE SEQUENCE</scope>
</reference>
<gene>
    <name evidence="3" type="ORF">LCGC14_1789550</name>
</gene>
<dbReference type="GO" id="GO:0006635">
    <property type="term" value="P:fatty acid beta-oxidation"/>
    <property type="evidence" value="ECO:0007669"/>
    <property type="project" value="TreeGrafter"/>
</dbReference>
<organism evidence="3">
    <name type="scientific">marine sediment metagenome</name>
    <dbReference type="NCBI Taxonomy" id="412755"/>
    <lineage>
        <taxon>unclassified sequences</taxon>
        <taxon>metagenomes</taxon>
        <taxon>ecological metagenomes</taxon>
    </lineage>
</organism>
<dbReference type="InterPro" id="IPR014748">
    <property type="entry name" value="Enoyl-CoA_hydra_C"/>
</dbReference>
<protein>
    <recommendedName>
        <fullName evidence="4">Enoyl-CoA hydratase</fullName>
    </recommendedName>
</protein>
<dbReference type="CDD" id="cd06558">
    <property type="entry name" value="crotonase-like"/>
    <property type="match status" value="1"/>
</dbReference>
<dbReference type="Pfam" id="PF00378">
    <property type="entry name" value="ECH_1"/>
    <property type="match status" value="1"/>
</dbReference>
<keyword evidence="2" id="KW-0456">Lyase</keyword>
<dbReference type="InterPro" id="IPR001753">
    <property type="entry name" value="Enoyl-CoA_hydra/iso"/>
</dbReference>
<comment type="similarity">
    <text evidence="1">Belongs to the enoyl-CoA hydratase/isomerase family.</text>
</comment>
<accession>A0A0F9HFJ1</accession>
<dbReference type="GO" id="GO:0016829">
    <property type="term" value="F:lyase activity"/>
    <property type="evidence" value="ECO:0007669"/>
    <property type="project" value="UniProtKB-KW"/>
</dbReference>
<dbReference type="InterPro" id="IPR018376">
    <property type="entry name" value="Enoyl-CoA_hyd/isom_CS"/>
</dbReference>
<dbReference type="SUPFAM" id="SSF52096">
    <property type="entry name" value="ClpP/crotonase"/>
    <property type="match status" value="1"/>
</dbReference>
<dbReference type="PANTHER" id="PTHR11941">
    <property type="entry name" value="ENOYL-COA HYDRATASE-RELATED"/>
    <property type="match status" value="1"/>
</dbReference>
<dbReference type="InterPro" id="IPR029045">
    <property type="entry name" value="ClpP/crotonase-like_dom_sf"/>
</dbReference>
<dbReference type="Gene3D" id="1.10.12.10">
    <property type="entry name" value="Lyase 2-enoyl-coa Hydratase, Chain A, domain 2"/>
    <property type="match status" value="1"/>
</dbReference>
<name>A0A0F9HFJ1_9ZZZZ</name>
<evidence type="ECO:0000313" key="3">
    <source>
        <dbReference type="EMBL" id="KKM01927.1"/>
    </source>
</evidence>
<dbReference type="PANTHER" id="PTHR11941:SF54">
    <property type="entry name" value="ENOYL-COA HYDRATASE, MITOCHONDRIAL"/>
    <property type="match status" value="1"/>
</dbReference>
<proteinExistence type="inferred from homology"/>
<dbReference type="PROSITE" id="PS00166">
    <property type="entry name" value="ENOYL_COA_HYDRATASE"/>
    <property type="match status" value="1"/>
</dbReference>
<dbReference type="EMBL" id="LAZR01017064">
    <property type="protein sequence ID" value="KKM01927.1"/>
    <property type="molecule type" value="Genomic_DNA"/>
</dbReference>
<dbReference type="AlphaFoldDB" id="A0A0F9HFJ1"/>
<dbReference type="Gene3D" id="3.90.226.10">
    <property type="entry name" value="2-enoyl-CoA Hydratase, Chain A, domain 1"/>
    <property type="match status" value="1"/>
</dbReference>